<comment type="caution">
    <text evidence="1">The sequence shown here is derived from an EMBL/GenBank/DDBJ whole genome shotgun (WGS) entry which is preliminary data.</text>
</comment>
<dbReference type="Proteomes" id="UP000276133">
    <property type="component" value="Unassembled WGS sequence"/>
</dbReference>
<sequence>MTYYYIKLQSNKNGKLDLQKNAYRTYKSILALKINICKFPSLLECSSKLLSRFDGGSPRKIK</sequence>
<protein>
    <submittedName>
        <fullName evidence="1">Uncharacterized protein</fullName>
    </submittedName>
</protein>
<reference evidence="1 2" key="1">
    <citation type="journal article" date="2018" name="Sci. Rep.">
        <title>Genomic signatures of local adaptation to the degree of environmental predictability in rotifers.</title>
        <authorList>
            <person name="Franch-Gras L."/>
            <person name="Hahn C."/>
            <person name="Garcia-Roger E.M."/>
            <person name="Carmona M.J."/>
            <person name="Serra M."/>
            <person name="Gomez A."/>
        </authorList>
    </citation>
    <scope>NUCLEOTIDE SEQUENCE [LARGE SCALE GENOMIC DNA]</scope>
    <source>
        <strain evidence="1">HYR1</strain>
    </source>
</reference>
<gene>
    <name evidence="1" type="ORF">BpHYR1_010763</name>
</gene>
<name>A0A3M7QN14_BRAPC</name>
<dbReference type="AlphaFoldDB" id="A0A3M7QN14"/>
<evidence type="ECO:0000313" key="1">
    <source>
        <dbReference type="EMBL" id="RNA12338.1"/>
    </source>
</evidence>
<keyword evidence="2" id="KW-1185">Reference proteome</keyword>
<organism evidence="1 2">
    <name type="scientific">Brachionus plicatilis</name>
    <name type="common">Marine rotifer</name>
    <name type="synonym">Brachionus muelleri</name>
    <dbReference type="NCBI Taxonomy" id="10195"/>
    <lineage>
        <taxon>Eukaryota</taxon>
        <taxon>Metazoa</taxon>
        <taxon>Spiralia</taxon>
        <taxon>Gnathifera</taxon>
        <taxon>Rotifera</taxon>
        <taxon>Eurotatoria</taxon>
        <taxon>Monogononta</taxon>
        <taxon>Pseudotrocha</taxon>
        <taxon>Ploima</taxon>
        <taxon>Brachionidae</taxon>
        <taxon>Brachionus</taxon>
    </lineage>
</organism>
<proteinExistence type="predicted"/>
<accession>A0A3M7QN14</accession>
<evidence type="ECO:0000313" key="2">
    <source>
        <dbReference type="Proteomes" id="UP000276133"/>
    </source>
</evidence>
<dbReference type="EMBL" id="REGN01005710">
    <property type="protein sequence ID" value="RNA12338.1"/>
    <property type="molecule type" value="Genomic_DNA"/>
</dbReference>